<feature type="domain" description="Yip1" evidence="6">
    <location>
        <begin position="2"/>
        <end position="218"/>
    </location>
</feature>
<sequence>MFGIYASPTNTFQRLKEKPVWLLPLIIALVANMAVTVLSTQYVDWGKQHEQAIEKMQEKGMTEEQIQKATERMEQFSSNPFMRTGLPLIGSLITQVIVVFFLAFVYNISLPLLGVTGNFMRTLSVVTNAGLIALPAALVKAIIIIIKHSAEVSTSLLLAAPNIKTGFLAVLLRRIDIFTIWQLILVGLGLKVVFDIKGSKPYWIVFGVWALVTVIFGLLATPGQ</sequence>
<evidence type="ECO:0000256" key="4">
    <source>
        <dbReference type="ARBA" id="ARBA00023136"/>
    </source>
</evidence>
<feature type="transmembrane region" description="Helical" evidence="5">
    <location>
        <begin position="20"/>
        <end position="38"/>
    </location>
</feature>
<organism evidence="7 8">
    <name type="scientific">candidate division WOR-3 bacterium JGI_Cruoil_03_51_56</name>
    <dbReference type="NCBI Taxonomy" id="1973747"/>
    <lineage>
        <taxon>Bacteria</taxon>
        <taxon>Bacteria division WOR-3</taxon>
    </lineage>
</organism>
<feature type="transmembrane region" description="Helical" evidence="5">
    <location>
        <begin position="166"/>
        <end position="190"/>
    </location>
</feature>
<evidence type="ECO:0000313" key="7">
    <source>
        <dbReference type="EMBL" id="OYD15278.1"/>
    </source>
</evidence>
<comment type="caution">
    <text evidence="7">The sequence shown here is derived from an EMBL/GenBank/DDBJ whole genome shotgun (WGS) entry which is preliminary data.</text>
</comment>
<dbReference type="GO" id="GO:0016020">
    <property type="term" value="C:membrane"/>
    <property type="evidence" value="ECO:0007669"/>
    <property type="project" value="UniProtKB-SubCell"/>
</dbReference>
<keyword evidence="4 5" id="KW-0472">Membrane</keyword>
<gene>
    <name evidence="7" type="ORF">CH330_06220</name>
</gene>
<dbReference type="AlphaFoldDB" id="A0A235BSJ2"/>
<proteinExistence type="predicted"/>
<name>A0A235BSJ2_UNCW3</name>
<evidence type="ECO:0000256" key="5">
    <source>
        <dbReference type="SAM" id="Phobius"/>
    </source>
</evidence>
<reference evidence="7 8" key="1">
    <citation type="submission" date="2017-07" db="EMBL/GenBank/DDBJ databases">
        <title>Recovery of genomes from metagenomes via a dereplication, aggregation, and scoring strategy.</title>
        <authorList>
            <person name="Sieber C.M."/>
            <person name="Probst A.J."/>
            <person name="Sharrar A."/>
            <person name="Thomas B.C."/>
            <person name="Hess M."/>
            <person name="Tringe S.G."/>
            <person name="Banfield J.F."/>
        </authorList>
    </citation>
    <scope>NUCLEOTIDE SEQUENCE [LARGE SCALE GENOMIC DNA]</scope>
    <source>
        <strain evidence="7">JGI_Cruoil_03_51_56</strain>
    </source>
</reference>
<dbReference type="Pfam" id="PF04893">
    <property type="entry name" value="Yip1"/>
    <property type="match status" value="1"/>
</dbReference>
<protein>
    <recommendedName>
        <fullName evidence="6">Yip1 domain-containing protein</fullName>
    </recommendedName>
</protein>
<keyword evidence="2 5" id="KW-0812">Transmembrane</keyword>
<evidence type="ECO:0000256" key="1">
    <source>
        <dbReference type="ARBA" id="ARBA00004141"/>
    </source>
</evidence>
<evidence type="ECO:0000256" key="3">
    <source>
        <dbReference type="ARBA" id="ARBA00022989"/>
    </source>
</evidence>
<dbReference type="EMBL" id="NOZP01000114">
    <property type="protein sequence ID" value="OYD15278.1"/>
    <property type="molecule type" value="Genomic_DNA"/>
</dbReference>
<evidence type="ECO:0000256" key="2">
    <source>
        <dbReference type="ARBA" id="ARBA00022692"/>
    </source>
</evidence>
<accession>A0A235BSJ2</accession>
<feature type="transmembrane region" description="Helical" evidence="5">
    <location>
        <begin position="125"/>
        <end position="146"/>
    </location>
</feature>
<feature type="transmembrane region" description="Helical" evidence="5">
    <location>
        <begin position="88"/>
        <end position="113"/>
    </location>
</feature>
<keyword evidence="3 5" id="KW-1133">Transmembrane helix</keyword>
<comment type="subcellular location">
    <subcellularLocation>
        <location evidence="1">Membrane</location>
        <topology evidence="1">Multi-pass membrane protein</topology>
    </subcellularLocation>
</comment>
<feature type="transmembrane region" description="Helical" evidence="5">
    <location>
        <begin position="202"/>
        <end position="221"/>
    </location>
</feature>
<dbReference type="Proteomes" id="UP000215559">
    <property type="component" value="Unassembled WGS sequence"/>
</dbReference>
<evidence type="ECO:0000259" key="6">
    <source>
        <dbReference type="Pfam" id="PF04893"/>
    </source>
</evidence>
<evidence type="ECO:0000313" key="8">
    <source>
        <dbReference type="Proteomes" id="UP000215559"/>
    </source>
</evidence>
<dbReference type="InterPro" id="IPR006977">
    <property type="entry name" value="Yip1_dom"/>
</dbReference>